<dbReference type="OrthoDB" id="7172369at2"/>
<dbReference type="EMBL" id="VOXD01000031">
    <property type="protein sequence ID" value="TXF87804.1"/>
    <property type="molecule type" value="Genomic_DNA"/>
</dbReference>
<evidence type="ECO:0000313" key="3">
    <source>
        <dbReference type="EMBL" id="TXF87804.1"/>
    </source>
</evidence>
<protein>
    <recommendedName>
        <fullName evidence="2">DUF6438 domain-containing protein</fullName>
    </recommendedName>
</protein>
<organism evidence="3 4">
    <name type="scientific">Neolewinella aurantiaca</name>
    <dbReference type="NCBI Taxonomy" id="2602767"/>
    <lineage>
        <taxon>Bacteria</taxon>
        <taxon>Pseudomonadati</taxon>
        <taxon>Bacteroidota</taxon>
        <taxon>Saprospiria</taxon>
        <taxon>Saprospirales</taxon>
        <taxon>Lewinellaceae</taxon>
        <taxon>Neolewinella</taxon>
    </lineage>
</organism>
<sequence length="252" mass="28644">MNLTHFLIVAAALTAFLTTACDPATVLGPQAERADNYDLRVRYHRGSCYGRCEVYTLNVYDNGLLVFEGERFTDRPGTWQKSIDRRRVNSLLDSFAMSDFANYPRSFRGEIPDAATIEVTYYDDEGKSYQTSFKDSAPAELQILSNKLHDLAHLPNYRLVSDTIAGTKKQPVAAQERQEIIVQLKEGITPEAWVVAYSKQNVRIKSRISPRSPYYVITADPNVMAAEELLEFLRQDKDVVSAQLNQEVRPRR</sequence>
<feature type="signal peptide" evidence="1">
    <location>
        <begin position="1"/>
        <end position="20"/>
    </location>
</feature>
<accession>A0A5C7FSV8</accession>
<feature type="domain" description="DUF6438" evidence="2">
    <location>
        <begin position="40"/>
        <end position="151"/>
    </location>
</feature>
<dbReference type="AlphaFoldDB" id="A0A5C7FSV8"/>
<feature type="chain" id="PRO_5022872465" description="DUF6438 domain-containing protein" evidence="1">
    <location>
        <begin position="21"/>
        <end position="252"/>
    </location>
</feature>
<evidence type="ECO:0000313" key="4">
    <source>
        <dbReference type="Proteomes" id="UP000321907"/>
    </source>
</evidence>
<keyword evidence="1" id="KW-0732">Signal</keyword>
<name>A0A5C7FSV8_9BACT</name>
<dbReference type="Proteomes" id="UP000321907">
    <property type="component" value="Unassembled WGS sequence"/>
</dbReference>
<keyword evidence="4" id="KW-1185">Reference proteome</keyword>
<gene>
    <name evidence="3" type="ORF">FUA23_17245</name>
</gene>
<evidence type="ECO:0000256" key="1">
    <source>
        <dbReference type="SAM" id="SignalP"/>
    </source>
</evidence>
<reference evidence="3 4" key="1">
    <citation type="submission" date="2019-08" db="EMBL/GenBank/DDBJ databases">
        <title>Lewinella sp. strain SSH13 Genome sequencing and assembly.</title>
        <authorList>
            <person name="Kim I."/>
        </authorList>
    </citation>
    <scope>NUCLEOTIDE SEQUENCE [LARGE SCALE GENOMIC DNA]</scope>
    <source>
        <strain evidence="3 4">SSH13</strain>
    </source>
</reference>
<comment type="caution">
    <text evidence="3">The sequence shown here is derived from an EMBL/GenBank/DDBJ whole genome shotgun (WGS) entry which is preliminary data.</text>
</comment>
<dbReference type="RefSeq" id="WP_147932014.1">
    <property type="nucleotide sequence ID" value="NZ_VOXD01000031.1"/>
</dbReference>
<evidence type="ECO:0000259" key="2">
    <source>
        <dbReference type="Pfam" id="PF20033"/>
    </source>
</evidence>
<proteinExistence type="predicted"/>
<dbReference type="InterPro" id="IPR045497">
    <property type="entry name" value="DUF6438"/>
</dbReference>
<dbReference type="Pfam" id="PF20033">
    <property type="entry name" value="DUF6438"/>
    <property type="match status" value="1"/>
</dbReference>